<organism evidence="2 3">
    <name type="scientific">Tanacetum coccineum</name>
    <dbReference type="NCBI Taxonomy" id="301880"/>
    <lineage>
        <taxon>Eukaryota</taxon>
        <taxon>Viridiplantae</taxon>
        <taxon>Streptophyta</taxon>
        <taxon>Embryophyta</taxon>
        <taxon>Tracheophyta</taxon>
        <taxon>Spermatophyta</taxon>
        <taxon>Magnoliopsida</taxon>
        <taxon>eudicotyledons</taxon>
        <taxon>Gunneridae</taxon>
        <taxon>Pentapetalae</taxon>
        <taxon>asterids</taxon>
        <taxon>campanulids</taxon>
        <taxon>Asterales</taxon>
        <taxon>Asteraceae</taxon>
        <taxon>Asteroideae</taxon>
        <taxon>Anthemideae</taxon>
        <taxon>Anthemidinae</taxon>
        <taxon>Tanacetum</taxon>
    </lineage>
</organism>
<reference evidence="2" key="2">
    <citation type="submission" date="2022-01" db="EMBL/GenBank/DDBJ databases">
        <authorList>
            <person name="Yamashiro T."/>
            <person name="Shiraishi A."/>
            <person name="Satake H."/>
            <person name="Nakayama K."/>
        </authorList>
    </citation>
    <scope>NUCLEOTIDE SEQUENCE</scope>
</reference>
<keyword evidence="3" id="KW-1185">Reference proteome</keyword>
<feature type="region of interest" description="Disordered" evidence="1">
    <location>
        <begin position="378"/>
        <end position="398"/>
    </location>
</feature>
<reference evidence="2" key="1">
    <citation type="journal article" date="2022" name="Int. J. Mol. Sci.">
        <title>Draft Genome of Tanacetum Coccineum: Genomic Comparison of Closely Related Tanacetum-Family Plants.</title>
        <authorList>
            <person name="Yamashiro T."/>
            <person name="Shiraishi A."/>
            <person name="Nakayama K."/>
            <person name="Satake H."/>
        </authorList>
    </citation>
    <scope>NUCLEOTIDE SEQUENCE</scope>
</reference>
<accession>A0ABQ4XT00</accession>
<proteinExistence type="predicted"/>
<name>A0ABQ4XT00_9ASTR</name>
<gene>
    <name evidence="2" type="ORF">Tco_0682856</name>
</gene>
<comment type="caution">
    <text evidence="2">The sequence shown here is derived from an EMBL/GenBank/DDBJ whole genome shotgun (WGS) entry which is preliminary data.</text>
</comment>
<protein>
    <submittedName>
        <fullName evidence="2">Uncharacterized protein</fullName>
    </submittedName>
</protein>
<dbReference type="EMBL" id="BQNB010009779">
    <property type="protein sequence ID" value="GJS68291.1"/>
    <property type="molecule type" value="Genomic_DNA"/>
</dbReference>
<evidence type="ECO:0000313" key="2">
    <source>
        <dbReference type="EMBL" id="GJS68291.1"/>
    </source>
</evidence>
<feature type="compositionally biased region" description="Polar residues" evidence="1">
    <location>
        <begin position="39"/>
        <end position="57"/>
    </location>
</feature>
<evidence type="ECO:0000313" key="3">
    <source>
        <dbReference type="Proteomes" id="UP001151760"/>
    </source>
</evidence>
<feature type="region of interest" description="Disordered" evidence="1">
    <location>
        <begin position="28"/>
        <end position="79"/>
    </location>
</feature>
<evidence type="ECO:0000256" key="1">
    <source>
        <dbReference type="SAM" id="MobiDB-lite"/>
    </source>
</evidence>
<dbReference type="Proteomes" id="UP001151760">
    <property type="component" value="Unassembled WGS sequence"/>
</dbReference>
<sequence length="620" mass="69296">MRRASKGYTGVDILQFPTMLVQGPILQGEGSTVPVESHPTPSGDPTISQPPLSSPSRVPTPPYDLPLPRGHTPGSDEGRMQQNELMDLVTKLSDGVLALKTNLQQTKKVYSTTVTKLIMKVKRLEKIIKSSKARRRAKIVVSDDEDVSKDSSKQWRIIEDIDHDAGITLVTPTKASTQEDQPEDQLGVLSATKVLTDAARVHTYSRRRAISTGSSKVSTASRIISTAKEIVSTAGASMPVSTAGIVQESTSSPKASKDKGKAIITKSEPERTTTKLKERQERAGYEATIRLQEHLDEEESQRIENIKARVEADEELTQKLQAEEKDKYSEVDQAKILVKEIFETTMRRVHSFVPMDSELEVQRLKRAGQEVLEEPIKRQKIREASGSGEEQSAEKEKEVSEEELQKLLVIVPVEEVYIESLQRFEDMLKRFDRDDLEKLWDLVKKRFSSTEPTVDKEKELWSLVSAICNVRSLITDEAKGFFSPLHDDPYMEVMQAYDATNNELHIPPLQAPITPPTIVSPSLVLSLSPMFDSRDFFPPEEISPPKDIETPVESPILIYPSLSVGSSSPVRSTTPSPDYPFDKYIFAELDNSLWIIPRPLGSEPVLEEPNESDACESIHL</sequence>